<keyword evidence="5" id="KW-1185">Reference proteome</keyword>
<evidence type="ECO:0000313" key="4">
    <source>
        <dbReference type="EMBL" id="MDN4072899.1"/>
    </source>
</evidence>
<name>A0ABT8E4R6_9BACL</name>
<dbReference type="EMBL" id="JAUHLN010000001">
    <property type="protein sequence ID" value="MDN4072899.1"/>
    <property type="molecule type" value="Genomic_DNA"/>
</dbReference>
<dbReference type="InterPro" id="IPR010982">
    <property type="entry name" value="Lambda_DNA-bd_dom_sf"/>
</dbReference>
<dbReference type="Gene3D" id="1.10.260.40">
    <property type="entry name" value="lambda repressor-like DNA-binding domains"/>
    <property type="match status" value="1"/>
</dbReference>
<dbReference type="PROSITE" id="PS50943">
    <property type="entry name" value="HTH_CROC1"/>
    <property type="match status" value="1"/>
</dbReference>
<organism evidence="4 5">
    <name type="scientific">Fictibacillus terranigra</name>
    <dbReference type="NCBI Taxonomy" id="3058424"/>
    <lineage>
        <taxon>Bacteria</taxon>
        <taxon>Bacillati</taxon>
        <taxon>Bacillota</taxon>
        <taxon>Bacilli</taxon>
        <taxon>Bacillales</taxon>
        <taxon>Fictibacillaceae</taxon>
        <taxon>Fictibacillus</taxon>
    </lineage>
</organism>
<dbReference type="PANTHER" id="PTHR46558:SF11">
    <property type="entry name" value="HTH-TYPE TRANSCRIPTIONAL REGULATOR XRE"/>
    <property type="match status" value="1"/>
</dbReference>
<dbReference type="InterPro" id="IPR001387">
    <property type="entry name" value="Cro/C1-type_HTH"/>
</dbReference>
<evidence type="ECO:0000313" key="5">
    <source>
        <dbReference type="Proteomes" id="UP001168694"/>
    </source>
</evidence>
<feature type="compositionally biased region" description="Basic and acidic residues" evidence="2">
    <location>
        <begin position="123"/>
        <end position="135"/>
    </location>
</feature>
<feature type="region of interest" description="Disordered" evidence="2">
    <location>
        <begin position="114"/>
        <end position="135"/>
    </location>
</feature>
<evidence type="ECO:0000259" key="3">
    <source>
        <dbReference type="PROSITE" id="PS50943"/>
    </source>
</evidence>
<comment type="caution">
    <text evidence="4">The sequence shown here is derived from an EMBL/GenBank/DDBJ whole genome shotgun (WGS) entry which is preliminary data.</text>
</comment>
<proteinExistence type="predicted"/>
<gene>
    <name evidence="4" type="ORF">QYF49_07645</name>
</gene>
<protein>
    <submittedName>
        <fullName evidence="4">Helix-turn-helix transcriptional regulator</fullName>
    </submittedName>
</protein>
<evidence type="ECO:0000256" key="2">
    <source>
        <dbReference type="SAM" id="MobiDB-lite"/>
    </source>
</evidence>
<evidence type="ECO:0000256" key="1">
    <source>
        <dbReference type="ARBA" id="ARBA00023125"/>
    </source>
</evidence>
<dbReference type="PANTHER" id="PTHR46558">
    <property type="entry name" value="TRACRIPTIONAL REGULATORY PROTEIN-RELATED-RELATED"/>
    <property type="match status" value="1"/>
</dbReference>
<keyword evidence="1" id="KW-0238">DNA-binding</keyword>
<dbReference type="Proteomes" id="UP001168694">
    <property type="component" value="Unassembled WGS sequence"/>
</dbReference>
<dbReference type="RefSeq" id="WP_290398977.1">
    <property type="nucleotide sequence ID" value="NZ_JAUHLN010000001.1"/>
</dbReference>
<dbReference type="CDD" id="cd00093">
    <property type="entry name" value="HTH_XRE"/>
    <property type="match status" value="1"/>
</dbReference>
<dbReference type="SUPFAM" id="SSF47413">
    <property type="entry name" value="lambda repressor-like DNA-binding domains"/>
    <property type="match status" value="1"/>
</dbReference>
<feature type="domain" description="HTH cro/C1-type" evidence="3">
    <location>
        <begin position="8"/>
        <end position="62"/>
    </location>
</feature>
<reference evidence="4" key="1">
    <citation type="submission" date="2023-06" db="EMBL/GenBank/DDBJ databases">
        <title>Draft Genome Sequences of Representative Paenibacillus Polymyxa, Bacillus cereus, Fictibacillus sp., and Brevibacillus agri Strains Isolated from Amazonian Dark Earth.</title>
        <authorList>
            <person name="Pellegrinetti T.A."/>
            <person name="Cunha I.C.M."/>
            <person name="Chaves M.G."/>
            <person name="Freitas A.S."/>
            <person name="Silva A.V.R."/>
            <person name="Tsai S.M."/>
            <person name="Mendes L.W."/>
        </authorList>
    </citation>
    <scope>NUCLEOTIDE SEQUENCE</scope>
    <source>
        <strain evidence="4">CENA-BCM004</strain>
    </source>
</reference>
<dbReference type="SMART" id="SM00530">
    <property type="entry name" value="HTH_XRE"/>
    <property type="match status" value="1"/>
</dbReference>
<dbReference type="Pfam" id="PF01381">
    <property type="entry name" value="HTH_3"/>
    <property type="match status" value="1"/>
</dbReference>
<accession>A0ABT8E4R6</accession>
<sequence length="135" mass="15656">MTLIGYRIKSLREQNNWSQLTLSKKIGINNSVLSRIEAGKRSVEDDLITKFAKAFDVSSDYLLGHTDDLLINESSPKENDFEDWPEAYNVLRRANEKLTPKEKQKMLRLIEDLFLDDEEEEQTNEKNGGDHSEPR</sequence>